<dbReference type="InParanoid" id="F0YGL9"/>
<dbReference type="AlphaFoldDB" id="F0YGL9"/>
<keyword evidence="2" id="KW-1185">Reference proteome</keyword>
<dbReference type="GeneID" id="20220866"/>
<dbReference type="OMA" id="CNRLHES"/>
<sequence length="173" mass="19298">MRSFACEGSELSLAYSELESIPAELANGEGPRVRTLNLTETGIKSLKALELFPRLQTLVLDKNALVGLIDCPPIPTLTTLWFNNNSIVDLVGFIDDVARLFPRITYLSCMRNPACPGLMDIVTPDEEACKHYRLYVLHRLPRLECLDAADVIGPERSEAAIRGQFSIKRRPNN</sequence>
<dbReference type="KEGG" id="aaf:AURANDRAFT_30318"/>
<dbReference type="EMBL" id="GL833139">
    <property type="protein sequence ID" value="EGB05693.1"/>
    <property type="molecule type" value="Genomic_DNA"/>
</dbReference>
<dbReference type="eggNOG" id="KOG1644">
    <property type="taxonomic scope" value="Eukaryota"/>
</dbReference>
<dbReference type="SUPFAM" id="SSF52058">
    <property type="entry name" value="L domain-like"/>
    <property type="match status" value="1"/>
</dbReference>
<dbReference type="PANTHER" id="PTHR46282">
    <property type="entry name" value="LEUCINE-RICH MELANOCYTE DIFFERENTIATION-ASSOCIATED PROTEIN"/>
    <property type="match status" value="1"/>
</dbReference>
<proteinExistence type="predicted"/>
<dbReference type="Pfam" id="PF14580">
    <property type="entry name" value="LRR_9"/>
    <property type="match status" value="1"/>
</dbReference>
<evidence type="ECO:0000313" key="1">
    <source>
        <dbReference type="EMBL" id="EGB05693.1"/>
    </source>
</evidence>
<accession>F0YGL9</accession>
<organism evidence="2">
    <name type="scientific">Aureococcus anophagefferens</name>
    <name type="common">Harmful bloom alga</name>
    <dbReference type="NCBI Taxonomy" id="44056"/>
    <lineage>
        <taxon>Eukaryota</taxon>
        <taxon>Sar</taxon>
        <taxon>Stramenopiles</taxon>
        <taxon>Ochrophyta</taxon>
        <taxon>Pelagophyceae</taxon>
        <taxon>Pelagomonadales</taxon>
        <taxon>Pelagomonadaceae</taxon>
        <taxon>Aureococcus</taxon>
    </lineage>
</organism>
<dbReference type="InterPro" id="IPR043313">
    <property type="entry name" value="LRMDA"/>
</dbReference>
<dbReference type="PANTHER" id="PTHR46282:SF1">
    <property type="entry name" value="LEUCINE-RICH REPEAT-CONTAINING PROTEIN 72-LIKE"/>
    <property type="match status" value="1"/>
</dbReference>
<dbReference type="InterPro" id="IPR032675">
    <property type="entry name" value="LRR_dom_sf"/>
</dbReference>
<reference evidence="1 2" key="1">
    <citation type="journal article" date="2011" name="Proc. Natl. Acad. Sci. U.S.A.">
        <title>Niche of harmful alga Aureococcus anophagefferens revealed through ecogenomics.</title>
        <authorList>
            <person name="Gobler C.J."/>
            <person name="Berry D.L."/>
            <person name="Dyhrman S.T."/>
            <person name="Wilhelm S.W."/>
            <person name="Salamov A."/>
            <person name="Lobanov A.V."/>
            <person name="Zhang Y."/>
            <person name="Collier J.L."/>
            <person name="Wurch L.L."/>
            <person name="Kustka A.B."/>
            <person name="Dill B.D."/>
            <person name="Shah M."/>
            <person name="VerBerkmoes N.C."/>
            <person name="Kuo A."/>
            <person name="Terry A."/>
            <person name="Pangilinan J."/>
            <person name="Lindquist E.A."/>
            <person name="Lucas S."/>
            <person name="Paulsen I.T."/>
            <person name="Hattenrath-Lehmann T.K."/>
            <person name="Talmage S.C."/>
            <person name="Walker E.A."/>
            <person name="Koch F."/>
            <person name="Burson A.M."/>
            <person name="Marcoval M.A."/>
            <person name="Tang Y.Z."/>
            <person name="Lecleir G.R."/>
            <person name="Coyne K.J."/>
            <person name="Berg G.M."/>
            <person name="Bertrand E.M."/>
            <person name="Saito M.A."/>
            <person name="Gladyshev V.N."/>
            <person name="Grigoriev I.V."/>
        </authorList>
    </citation>
    <scope>NUCLEOTIDE SEQUENCE [LARGE SCALE GENOMIC DNA]</scope>
    <source>
        <strain evidence="2">CCMP 1984</strain>
    </source>
</reference>
<name>F0YGL9_AURAN</name>
<dbReference type="RefSeq" id="XP_009039533.1">
    <property type="nucleotide sequence ID" value="XM_009041285.1"/>
</dbReference>
<evidence type="ECO:0000313" key="2">
    <source>
        <dbReference type="Proteomes" id="UP000002729"/>
    </source>
</evidence>
<dbReference type="Proteomes" id="UP000002729">
    <property type="component" value="Unassembled WGS sequence"/>
</dbReference>
<dbReference type="Gene3D" id="3.80.10.10">
    <property type="entry name" value="Ribonuclease Inhibitor"/>
    <property type="match status" value="1"/>
</dbReference>
<feature type="non-terminal residue" evidence="1">
    <location>
        <position position="173"/>
    </location>
</feature>
<gene>
    <name evidence="1" type="ORF">AURANDRAFT_30318</name>
</gene>
<dbReference type="OrthoDB" id="272149at2759"/>
<evidence type="ECO:0008006" key="3">
    <source>
        <dbReference type="Google" id="ProtNLM"/>
    </source>
</evidence>
<protein>
    <recommendedName>
        <fullName evidence="3">U2A'/phosphoprotein 32 family A C-terminal domain-containing protein</fullName>
    </recommendedName>
</protein>